<evidence type="ECO:0000313" key="2">
    <source>
        <dbReference type="EMBL" id="KAG0455791.1"/>
    </source>
</evidence>
<feature type="compositionally biased region" description="Polar residues" evidence="1">
    <location>
        <begin position="48"/>
        <end position="58"/>
    </location>
</feature>
<reference evidence="2 3" key="1">
    <citation type="journal article" date="2020" name="Nat. Food">
        <title>A phased Vanilla planifolia genome enables genetic improvement of flavour and production.</title>
        <authorList>
            <person name="Hasing T."/>
            <person name="Tang H."/>
            <person name="Brym M."/>
            <person name="Khazi F."/>
            <person name="Huang T."/>
            <person name="Chambers A.H."/>
        </authorList>
    </citation>
    <scope>NUCLEOTIDE SEQUENCE [LARGE SCALE GENOMIC DNA]</scope>
    <source>
        <tissue evidence="2">Leaf</tissue>
    </source>
</reference>
<evidence type="ECO:0000313" key="3">
    <source>
        <dbReference type="Proteomes" id="UP000639772"/>
    </source>
</evidence>
<organism evidence="2 3">
    <name type="scientific">Vanilla planifolia</name>
    <name type="common">Vanilla</name>
    <dbReference type="NCBI Taxonomy" id="51239"/>
    <lineage>
        <taxon>Eukaryota</taxon>
        <taxon>Viridiplantae</taxon>
        <taxon>Streptophyta</taxon>
        <taxon>Embryophyta</taxon>
        <taxon>Tracheophyta</taxon>
        <taxon>Spermatophyta</taxon>
        <taxon>Magnoliopsida</taxon>
        <taxon>Liliopsida</taxon>
        <taxon>Asparagales</taxon>
        <taxon>Orchidaceae</taxon>
        <taxon>Vanilloideae</taxon>
        <taxon>Vanilleae</taxon>
        <taxon>Vanilla</taxon>
    </lineage>
</organism>
<accession>A0A835PP67</accession>
<sequence length="175" mass="19084">MLVTRYRRSDHRLAGVPNFVSRRHRSWGIALLFDGSGVVVLSSSQVSATDPSGDASSTDVRHEGWREGRPPALRSAHPSPPKSSNLELLHPLLRRLVRASFMVEGAAVGCLVFPSRRKAPPRKPWSFAHRASPLMEASLDSPFSAQRANISAKTATHGCARAGMLISRSLLDMPI</sequence>
<dbReference type="EMBL" id="JADCNM010000013">
    <property type="protein sequence ID" value="KAG0455791.1"/>
    <property type="molecule type" value="Genomic_DNA"/>
</dbReference>
<feature type="region of interest" description="Disordered" evidence="1">
    <location>
        <begin position="45"/>
        <end position="84"/>
    </location>
</feature>
<dbReference type="Proteomes" id="UP000639772">
    <property type="component" value="Chromosome 13"/>
</dbReference>
<comment type="caution">
    <text evidence="2">The sequence shown here is derived from an EMBL/GenBank/DDBJ whole genome shotgun (WGS) entry which is preliminary data.</text>
</comment>
<dbReference type="AlphaFoldDB" id="A0A835PP67"/>
<name>A0A835PP67_VANPL</name>
<proteinExistence type="predicted"/>
<evidence type="ECO:0000256" key="1">
    <source>
        <dbReference type="SAM" id="MobiDB-lite"/>
    </source>
</evidence>
<feature type="compositionally biased region" description="Basic and acidic residues" evidence="1">
    <location>
        <begin position="59"/>
        <end position="69"/>
    </location>
</feature>
<gene>
    <name evidence="2" type="ORF">HPP92_023579</name>
</gene>
<protein>
    <submittedName>
        <fullName evidence="2">Uncharacterized protein</fullName>
    </submittedName>
</protein>